<keyword evidence="4 9" id="KW-0488">Methylation</keyword>
<dbReference type="NCBIfam" id="TIGR02532">
    <property type="entry name" value="IV_pilin_GFxxxE"/>
    <property type="match status" value="1"/>
</dbReference>
<comment type="subunit">
    <text evidence="9">Type II secretion is composed of four main components: the outer membrane complex, the inner membrane complex, the cytoplasmic secretion ATPase and the periplasm-spanning pseudopilus.</text>
</comment>
<keyword evidence="6" id="KW-0812">Transmembrane</keyword>
<proteinExistence type="inferred from homology"/>
<dbReference type="SUPFAM" id="SSF54523">
    <property type="entry name" value="Pili subunits"/>
    <property type="match status" value="1"/>
</dbReference>
<sequence length="129" mass="14055">MMLLGSSRTVRGFTLIEVLVALAIVALALLAGLRAAGQLGENTRALNIRTMALWSADNRLAEIRLSGAQPVVGTRNFPCPQADQVFECEERVTQTPNPFFVRVEVSVFDNAARNQELAMLSTVVGRARQ</sequence>
<evidence type="ECO:0000256" key="1">
    <source>
        <dbReference type="ARBA" id="ARBA00004377"/>
    </source>
</evidence>
<evidence type="ECO:0000256" key="8">
    <source>
        <dbReference type="ARBA" id="ARBA00023136"/>
    </source>
</evidence>
<evidence type="ECO:0000256" key="9">
    <source>
        <dbReference type="RuleBase" id="RU368030"/>
    </source>
</evidence>
<keyword evidence="3" id="KW-1003">Cell membrane</keyword>
<dbReference type="PROSITE" id="PS00409">
    <property type="entry name" value="PROKAR_NTER_METHYL"/>
    <property type="match status" value="1"/>
</dbReference>
<comment type="similarity">
    <text evidence="2 9">Belongs to the GSP I family.</text>
</comment>
<evidence type="ECO:0000313" key="11">
    <source>
        <dbReference type="EMBL" id="MFC3148792.1"/>
    </source>
</evidence>
<keyword evidence="5 9" id="KW-0997">Cell inner membrane</keyword>
<evidence type="ECO:0000256" key="5">
    <source>
        <dbReference type="ARBA" id="ARBA00022519"/>
    </source>
</evidence>
<dbReference type="RefSeq" id="WP_414859586.1">
    <property type="nucleotide sequence ID" value="NZ_CP180191.1"/>
</dbReference>
<dbReference type="EMBL" id="JBHRTI010000007">
    <property type="protein sequence ID" value="MFC3148792.1"/>
    <property type="molecule type" value="Genomic_DNA"/>
</dbReference>
<reference evidence="12" key="1">
    <citation type="journal article" date="2019" name="Int. J. Syst. Evol. Microbiol.">
        <title>The Global Catalogue of Microorganisms (GCM) 10K type strain sequencing project: providing services to taxonomists for standard genome sequencing and annotation.</title>
        <authorList>
            <consortium name="The Broad Institute Genomics Platform"/>
            <consortium name="The Broad Institute Genome Sequencing Center for Infectious Disease"/>
            <person name="Wu L."/>
            <person name="Ma J."/>
        </authorList>
    </citation>
    <scope>NUCLEOTIDE SEQUENCE [LARGE SCALE GENOMIC DNA]</scope>
    <source>
        <strain evidence="12">KCTC 52168</strain>
    </source>
</reference>
<comment type="subcellular location">
    <subcellularLocation>
        <location evidence="1 9">Cell inner membrane</location>
        <topology evidence="1 9">Single-pass membrane protein</topology>
    </subcellularLocation>
</comment>
<evidence type="ECO:0000259" key="10">
    <source>
        <dbReference type="Pfam" id="PF02501"/>
    </source>
</evidence>
<feature type="domain" description="Type II secretion system protein GspI C-terminal" evidence="10">
    <location>
        <begin position="49"/>
        <end position="124"/>
    </location>
</feature>
<dbReference type="InterPro" id="IPR045584">
    <property type="entry name" value="Pilin-like"/>
</dbReference>
<comment type="caution">
    <text evidence="11">The sequence shown here is derived from an EMBL/GenBank/DDBJ whole genome shotgun (WGS) entry which is preliminary data.</text>
</comment>
<keyword evidence="12" id="KW-1185">Reference proteome</keyword>
<dbReference type="Pfam" id="PF02501">
    <property type="entry name" value="T2SSI"/>
    <property type="match status" value="1"/>
</dbReference>
<evidence type="ECO:0000313" key="12">
    <source>
        <dbReference type="Proteomes" id="UP001595556"/>
    </source>
</evidence>
<dbReference type="Pfam" id="PF07963">
    <property type="entry name" value="N_methyl"/>
    <property type="match status" value="1"/>
</dbReference>
<evidence type="ECO:0000256" key="2">
    <source>
        <dbReference type="ARBA" id="ARBA00008358"/>
    </source>
</evidence>
<evidence type="ECO:0000256" key="7">
    <source>
        <dbReference type="ARBA" id="ARBA00022989"/>
    </source>
</evidence>
<evidence type="ECO:0000256" key="3">
    <source>
        <dbReference type="ARBA" id="ARBA00022475"/>
    </source>
</evidence>
<name>A0ABV7HAK3_9BURK</name>
<dbReference type="PANTHER" id="PTHR38779">
    <property type="entry name" value="TYPE II SECRETION SYSTEM PROTEIN I-RELATED"/>
    <property type="match status" value="1"/>
</dbReference>
<comment type="PTM">
    <text evidence="9">Cleaved by prepilin peptidase.</text>
</comment>
<accession>A0ABV7HAK3</accession>
<evidence type="ECO:0000256" key="4">
    <source>
        <dbReference type="ARBA" id="ARBA00022481"/>
    </source>
</evidence>
<dbReference type="Gene3D" id="3.30.1300.30">
    <property type="entry name" value="GSPII I/J protein-like"/>
    <property type="match status" value="1"/>
</dbReference>
<dbReference type="Proteomes" id="UP001595556">
    <property type="component" value="Unassembled WGS sequence"/>
</dbReference>
<dbReference type="PANTHER" id="PTHR38779:SF2">
    <property type="entry name" value="TYPE II SECRETION SYSTEM PROTEIN I-RELATED"/>
    <property type="match status" value="1"/>
</dbReference>
<gene>
    <name evidence="11" type="primary">gspI</name>
    <name evidence="11" type="ORF">ACFOEN_14260</name>
</gene>
<keyword evidence="8" id="KW-0472">Membrane</keyword>
<comment type="function">
    <text evidence="9">Component of the type II secretion system required for the energy-dependent secretion of extracellular factors such as proteases and toxins from the periplasm.</text>
</comment>
<dbReference type="InterPro" id="IPR003413">
    <property type="entry name" value="T2SS_GspI_C"/>
</dbReference>
<dbReference type="InterPro" id="IPR010052">
    <property type="entry name" value="T2SS_protein-GspI"/>
</dbReference>
<dbReference type="NCBIfam" id="TIGR01707">
    <property type="entry name" value="gspI"/>
    <property type="match status" value="1"/>
</dbReference>
<dbReference type="InterPro" id="IPR012902">
    <property type="entry name" value="N_methyl_site"/>
</dbReference>
<keyword evidence="7" id="KW-1133">Transmembrane helix</keyword>
<protein>
    <recommendedName>
        <fullName evidence="9">Type II secretion system protein I</fullName>
        <shortName evidence="9">T2SS minor pseudopilin I</shortName>
    </recommendedName>
</protein>
<organism evidence="11 12">
    <name type="scientific">Piscinibacterium candidicorallinum</name>
    <dbReference type="NCBI Taxonomy" id="1793872"/>
    <lineage>
        <taxon>Bacteria</taxon>
        <taxon>Pseudomonadati</taxon>
        <taxon>Pseudomonadota</taxon>
        <taxon>Betaproteobacteria</taxon>
        <taxon>Burkholderiales</taxon>
        <taxon>Piscinibacterium</taxon>
    </lineage>
</organism>
<evidence type="ECO:0000256" key="6">
    <source>
        <dbReference type="ARBA" id="ARBA00022692"/>
    </source>
</evidence>